<organism evidence="5 6">
    <name type="scientific">Endozoicomonas numazuensis</name>
    <dbReference type="NCBI Taxonomy" id="1137799"/>
    <lineage>
        <taxon>Bacteria</taxon>
        <taxon>Pseudomonadati</taxon>
        <taxon>Pseudomonadota</taxon>
        <taxon>Gammaproteobacteria</taxon>
        <taxon>Oceanospirillales</taxon>
        <taxon>Endozoicomonadaceae</taxon>
        <taxon>Endozoicomonas</taxon>
    </lineage>
</organism>
<gene>
    <name evidence="2" type="primary">mgsA</name>
    <name evidence="5" type="ORF">GZ78_15705</name>
</gene>
<dbReference type="PROSITE" id="PS51855">
    <property type="entry name" value="MGS"/>
    <property type="match status" value="1"/>
</dbReference>
<dbReference type="NCBIfam" id="TIGR00160">
    <property type="entry name" value="MGSA"/>
    <property type="match status" value="1"/>
</dbReference>
<dbReference type="EMBL" id="JOKH01000003">
    <property type="protein sequence ID" value="KEQ17268.1"/>
    <property type="molecule type" value="Genomic_DNA"/>
</dbReference>
<dbReference type="PANTHER" id="PTHR30492:SF0">
    <property type="entry name" value="METHYLGLYOXAL SYNTHASE"/>
    <property type="match status" value="1"/>
</dbReference>
<dbReference type="OrthoDB" id="9787147at2"/>
<dbReference type="NCBIfam" id="NF003559">
    <property type="entry name" value="PRK05234.1"/>
    <property type="match status" value="1"/>
</dbReference>
<dbReference type="Pfam" id="PF02142">
    <property type="entry name" value="MGS"/>
    <property type="match status" value="1"/>
</dbReference>
<feature type="binding site" evidence="2">
    <location>
        <begin position="65"/>
        <end position="66"/>
    </location>
    <ligand>
        <name>substrate</name>
    </ligand>
</feature>
<keyword evidence="6" id="KW-1185">Reference proteome</keyword>
<keyword evidence="2" id="KW-0456">Lyase</keyword>
<name>A0A081NFP5_9GAMM</name>
<feature type="binding site" evidence="2">
    <location>
        <position position="98"/>
    </location>
    <ligand>
        <name>substrate</name>
    </ligand>
</feature>
<dbReference type="AlphaFoldDB" id="A0A081NFP5"/>
<evidence type="ECO:0000256" key="3">
    <source>
        <dbReference type="PIRSR" id="PIRSR006614-1"/>
    </source>
</evidence>
<dbReference type="InterPro" id="IPR004363">
    <property type="entry name" value="Methylgl_synth"/>
</dbReference>
<evidence type="ECO:0000259" key="4">
    <source>
        <dbReference type="PROSITE" id="PS51855"/>
    </source>
</evidence>
<dbReference type="SUPFAM" id="SSF52335">
    <property type="entry name" value="Methylglyoxal synthase-like"/>
    <property type="match status" value="1"/>
</dbReference>
<dbReference type="GO" id="GO:0019242">
    <property type="term" value="P:methylglyoxal biosynthetic process"/>
    <property type="evidence" value="ECO:0007669"/>
    <property type="project" value="UniProtKB-UniRule"/>
</dbReference>
<dbReference type="PIRSF" id="PIRSF006614">
    <property type="entry name" value="Methylglyox_syn"/>
    <property type="match status" value="1"/>
</dbReference>
<feature type="binding site" evidence="2">
    <location>
        <begin position="45"/>
        <end position="48"/>
    </location>
    <ligand>
        <name>substrate</name>
    </ligand>
</feature>
<dbReference type="RefSeq" id="WP_034837353.1">
    <property type="nucleotide sequence ID" value="NZ_JOKH01000003.1"/>
</dbReference>
<comment type="similarity">
    <text evidence="1 2">Belongs to the methylglyoxal synthase family.</text>
</comment>
<evidence type="ECO:0000256" key="1">
    <source>
        <dbReference type="ARBA" id="ARBA00006287"/>
    </source>
</evidence>
<protein>
    <recommendedName>
        <fullName evidence="2">Methylglyoxal synthase</fullName>
        <shortName evidence="2">MGS</shortName>
        <ecNumber evidence="2">4.2.3.3</ecNumber>
    </recommendedName>
</protein>
<accession>A0A081NFP5</accession>
<evidence type="ECO:0000256" key="2">
    <source>
        <dbReference type="HAMAP-Rule" id="MF_00549"/>
    </source>
</evidence>
<reference evidence="5 6" key="1">
    <citation type="submission" date="2014-06" db="EMBL/GenBank/DDBJ databases">
        <title>Whole Genome Sequences of Three Symbiotic Endozoicomonas Bacteria.</title>
        <authorList>
            <person name="Neave M.J."/>
            <person name="Apprill A."/>
            <person name="Voolstra C.R."/>
        </authorList>
    </citation>
    <scope>NUCLEOTIDE SEQUENCE [LARGE SCALE GENOMIC DNA]</scope>
    <source>
        <strain evidence="5 6">DSM 25634</strain>
    </source>
</reference>
<dbReference type="GO" id="GO:0005829">
    <property type="term" value="C:cytosol"/>
    <property type="evidence" value="ECO:0007669"/>
    <property type="project" value="TreeGrafter"/>
</dbReference>
<dbReference type="SMART" id="SM00851">
    <property type="entry name" value="MGS"/>
    <property type="match status" value="1"/>
</dbReference>
<feature type="domain" description="MGS-like" evidence="4">
    <location>
        <begin position="6"/>
        <end position="153"/>
    </location>
</feature>
<dbReference type="CDD" id="cd01422">
    <property type="entry name" value="MGS"/>
    <property type="match status" value="1"/>
</dbReference>
<dbReference type="InterPro" id="IPR036914">
    <property type="entry name" value="MGS-like_dom_sf"/>
</dbReference>
<dbReference type="PROSITE" id="PS01335">
    <property type="entry name" value="METHYLGLYOXAL_SYNTH"/>
    <property type="match status" value="1"/>
</dbReference>
<feature type="active site" description="Proton donor/acceptor" evidence="2 3">
    <location>
        <position position="71"/>
    </location>
</feature>
<dbReference type="HAMAP" id="MF_00549">
    <property type="entry name" value="Methylglyoxal_synth"/>
    <property type="match status" value="1"/>
</dbReference>
<dbReference type="EC" id="4.2.3.3" evidence="2"/>
<dbReference type="InterPro" id="IPR018148">
    <property type="entry name" value="Methylglyoxal_synth_AS"/>
</dbReference>
<dbReference type="eggNOG" id="COG1803">
    <property type="taxonomic scope" value="Bacteria"/>
</dbReference>
<sequence length="153" mass="17415">MENKTQRVSEIKSIALVAHDKKKEELVDWAYRFRESLKGHQLYATGTTGAILEKRIQLPVRKLVSGPLGGDQQIGAMITENKLDLLVFFLDPMQSQPHDPDIKALLRIAAVWNIPFACNQSTAEFVISSPLMSRDHERLVPDYEQYLLSRPIE</sequence>
<dbReference type="GO" id="GO:0008929">
    <property type="term" value="F:methylglyoxal synthase activity"/>
    <property type="evidence" value="ECO:0007669"/>
    <property type="project" value="UniProtKB-UniRule"/>
</dbReference>
<proteinExistence type="inferred from homology"/>
<evidence type="ECO:0000313" key="6">
    <source>
        <dbReference type="Proteomes" id="UP000028073"/>
    </source>
</evidence>
<comment type="function">
    <text evidence="2">Catalyzes the formation of methylglyoxal from dihydroxyacetone phosphate.</text>
</comment>
<dbReference type="Gene3D" id="3.40.50.1380">
    <property type="entry name" value="Methylglyoxal synthase-like domain"/>
    <property type="match status" value="1"/>
</dbReference>
<dbReference type="PANTHER" id="PTHR30492">
    <property type="entry name" value="METHYLGLYOXAL SYNTHASE"/>
    <property type="match status" value="1"/>
</dbReference>
<evidence type="ECO:0000313" key="5">
    <source>
        <dbReference type="EMBL" id="KEQ17268.1"/>
    </source>
</evidence>
<feature type="binding site" evidence="2">
    <location>
        <position position="19"/>
    </location>
    <ligand>
        <name>substrate</name>
    </ligand>
</feature>
<comment type="catalytic activity">
    <reaction evidence="2">
        <text>dihydroxyacetone phosphate = methylglyoxal + phosphate</text>
        <dbReference type="Rhea" id="RHEA:17937"/>
        <dbReference type="ChEBI" id="CHEBI:17158"/>
        <dbReference type="ChEBI" id="CHEBI:43474"/>
        <dbReference type="ChEBI" id="CHEBI:57642"/>
        <dbReference type="EC" id="4.2.3.3"/>
    </reaction>
</comment>
<dbReference type="Proteomes" id="UP000028073">
    <property type="component" value="Unassembled WGS sequence"/>
</dbReference>
<dbReference type="STRING" id="1137799.GZ78_15705"/>
<comment type="caution">
    <text evidence="5">The sequence shown here is derived from an EMBL/GenBank/DDBJ whole genome shotgun (WGS) entry which is preliminary data.</text>
</comment>
<feature type="binding site" evidence="2">
    <location>
        <position position="23"/>
    </location>
    <ligand>
        <name>substrate</name>
    </ligand>
</feature>
<dbReference type="InterPro" id="IPR011607">
    <property type="entry name" value="MGS-like_dom"/>
</dbReference>